<protein>
    <recommendedName>
        <fullName evidence="3">CENP-V/GFA domain-containing protein</fullName>
    </recommendedName>
</protein>
<dbReference type="KEGG" id="bvy:NCTC9239_01885"/>
<evidence type="ECO:0000313" key="1">
    <source>
        <dbReference type="EMBL" id="VTO15863.1"/>
    </source>
</evidence>
<dbReference type="EMBL" id="LR588407">
    <property type="protein sequence ID" value="VTO15863.1"/>
    <property type="molecule type" value="Genomic_DNA"/>
</dbReference>
<dbReference type="AlphaFoldDB" id="A0A4P1K8F0"/>
<dbReference type="RefSeq" id="WP_167493255.1">
    <property type="nucleotide sequence ID" value="NZ_LR588407.1"/>
</dbReference>
<proteinExistence type="predicted"/>
<accession>A0A4P1K8F0</accession>
<gene>
    <name evidence="1" type="ORF">NCTC9239_01885</name>
</gene>
<organism evidence="1 2">
    <name type="scientific">Brevundimonas vancanneytii</name>
    <dbReference type="NCBI Taxonomy" id="1325724"/>
    <lineage>
        <taxon>Bacteria</taxon>
        <taxon>Pseudomonadati</taxon>
        <taxon>Pseudomonadota</taxon>
        <taxon>Alphaproteobacteria</taxon>
        <taxon>Caulobacterales</taxon>
        <taxon>Caulobacteraceae</taxon>
        <taxon>Brevundimonas</taxon>
    </lineage>
</organism>
<dbReference type="InterPro" id="IPR011057">
    <property type="entry name" value="Mss4-like_sf"/>
</dbReference>
<dbReference type="SUPFAM" id="SSF51316">
    <property type="entry name" value="Mss4-like"/>
    <property type="match status" value="1"/>
</dbReference>
<dbReference type="Proteomes" id="UP000309952">
    <property type="component" value="Chromosome"/>
</dbReference>
<sequence>MSETSAKTHAGSCHCGAVAYEVDVGLDGLMECNQHPHPDRRGAVGLDRTARGRTQFLINPAEA</sequence>
<keyword evidence="2" id="KW-1185">Reference proteome</keyword>
<reference evidence="1 2" key="1">
    <citation type="submission" date="2019-04" db="EMBL/GenBank/DDBJ databases">
        <authorList>
            <consortium name="Pathogen Informatics"/>
        </authorList>
    </citation>
    <scope>NUCLEOTIDE SEQUENCE [LARGE SCALE GENOMIC DNA]</scope>
    <source>
        <strain evidence="1 2">NCTC9239</strain>
    </source>
</reference>
<evidence type="ECO:0008006" key="3">
    <source>
        <dbReference type="Google" id="ProtNLM"/>
    </source>
</evidence>
<evidence type="ECO:0000313" key="2">
    <source>
        <dbReference type="Proteomes" id="UP000309952"/>
    </source>
</evidence>
<name>A0A4P1K8F0_9CAUL</name>